<dbReference type="EMBL" id="KV878210">
    <property type="protein sequence ID" value="OJJ38322.1"/>
    <property type="molecule type" value="Genomic_DNA"/>
</dbReference>
<dbReference type="AlphaFoldDB" id="A0A1L9RTS0"/>
<name>A0A1L9RTS0_ASPWE</name>
<gene>
    <name evidence="2" type="ORF">ASPWEDRAFT_24267</name>
</gene>
<reference evidence="3" key="1">
    <citation type="journal article" date="2017" name="Genome Biol.">
        <title>Comparative genomics reveals high biological diversity and specific adaptations in the industrially and medically important fungal genus Aspergillus.</title>
        <authorList>
            <person name="de Vries R.P."/>
            <person name="Riley R."/>
            <person name="Wiebenga A."/>
            <person name="Aguilar-Osorio G."/>
            <person name="Amillis S."/>
            <person name="Uchima C.A."/>
            <person name="Anderluh G."/>
            <person name="Asadollahi M."/>
            <person name="Askin M."/>
            <person name="Barry K."/>
            <person name="Battaglia E."/>
            <person name="Bayram O."/>
            <person name="Benocci T."/>
            <person name="Braus-Stromeyer S.A."/>
            <person name="Caldana C."/>
            <person name="Canovas D."/>
            <person name="Cerqueira G.C."/>
            <person name="Chen F."/>
            <person name="Chen W."/>
            <person name="Choi C."/>
            <person name="Clum A."/>
            <person name="Dos Santos R.A."/>
            <person name="Damasio A.R."/>
            <person name="Diallinas G."/>
            <person name="Emri T."/>
            <person name="Fekete E."/>
            <person name="Flipphi M."/>
            <person name="Freyberg S."/>
            <person name="Gallo A."/>
            <person name="Gournas C."/>
            <person name="Habgood R."/>
            <person name="Hainaut M."/>
            <person name="Harispe M.L."/>
            <person name="Henrissat B."/>
            <person name="Hilden K.S."/>
            <person name="Hope R."/>
            <person name="Hossain A."/>
            <person name="Karabika E."/>
            <person name="Karaffa L."/>
            <person name="Karanyi Z."/>
            <person name="Krasevec N."/>
            <person name="Kuo A."/>
            <person name="Kusch H."/>
            <person name="LaButti K."/>
            <person name="Lagendijk E.L."/>
            <person name="Lapidus A."/>
            <person name="Levasseur A."/>
            <person name="Lindquist E."/>
            <person name="Lipzen A."/>
            <person name="Logrieco A.F."/>
            <person name="MacCabe A."/>
            <person name="Maekelae M.R."/>
            <person name="Malavazi I."/>
            <person name="Melin P."/>
            <person name="Meyer V."/>
            <person name="Mielnichuk N."/>
            <person name="Miskei M."/>
            <person name="Molnar A.P."/>
            <person name="Mule G."/>
            <person name="Ngan C.Y."/>
            <person name="Orejas M."/>
            <person name="Orosz E."/>
            <person name="Ouedraogo J.P."/>
            <person name="Overkamp K.M."/>
            <person name="Park H.-S."/>
            <person name="Perrone G."/>
            <person name="Piumi F."/>
            <person name="Punt P.J."/>
            <person name="Ram A.F."/>
            <person name="Ramon A."/>
            <person name="Rauscher S."/>
            <person name="Record E."/>
            <person name="Riano-Pachon D.M."/>
            <person name="Robert V."/>
            <person name="Roehrig J."/>
            <person name="Ruller R."/>
            <person name="Salamov A."/>
            <person name="Salih N.S."/>
            <person name="Samson R.A."/>
            <person name="Sandor E."/>
            <person name="Sanguinetti M."/>
            <person name="Schuetze T."/>
            <person name="Sepcic K."/>
            <person name="Shelest E."/>
            <person name="Sherlock G."/>
            <person name="Sophianopoulou V."/>
            <person name="Squina F.M."/>
            <person name="Sun H."/>
            <person name="Susca A."/>
            <person name="Todd R.B."/>
            <person name="Tsang A."/>
            <person name="Unkles S.E."/>
            <person name="van de Wiele N."/>
            <person name="van Rossen-Uffink D."/>
            <person name="Oliveira J.V."/>
            <person name="Vesth T.C."/>
            <person name="Visser J."/>
            <person name="Yu J.-H."/>
            <person name="Zhou M."/>
            <person name="Andersen M.R."/>
            <person name="Archer D.B."/>
            <person name="Baker S.E."/>
            <person name="Benoit I."/>
            <person name="Brakhage A.A."/>
            <person name="Braus G.H."/>
            <person name="Fischer R."/>
            <person name="Frisvad J.C."/>
            <person name="Goldman G.H."/>
            <person name="Houbraken J."/>
            <person name="Oakley B."/>
            <person name="Pocsi I."/>
            <person name="Scazzocchio C."/>
            <person name="Seiboth B."/>
            <person name="vanKuyk P.A."/>
            <person name="Wortman J."/>
            <person name="Dyer P.S."/>
            <person name="Grigoriev I.V."/>
        </authorList>
    </citation>
    <scope>NUCLEOTIDE SEQUENCE [LARGE SCALE GENOMIC DNA]</scope>
    <source>
        <strain evidence="3">DTO 134E9</strain>
    </source>
</reference>
<evidence type="ECO:0000313" key="3">
    <source>
        <dbReference type="Proteomes" id="UP000184383"/>
    </source>
</evidence>
<accession>A0A1L9RTS0</accession>
<keyword evidence="3" id="KW-1185">Reference proteome</keyword>
<dbReference type="RefSeq" id="XP_040691998.1">
    <property type="nucleotide sequence ID" value="XM_040832591.1"/>
</dbReference>
<evidence type="ECO:0000256" key="1">
    <source>
        <dbReference type="SAM" id="MobiDB-lite"/>
    </source>
</evidence>
<organism evidence="2 3">
    <name type="scientific">Aspergillus wentii DTO 134E9</name>
    <dbReference type="NCBI Taxonomy" id="1073089"/>
    <lineage>
        <taxon>Eukaryota</taxon>
        <taxon>Fungi</taxon>
        <taxon>Dikarya</taxon>
        <taxon>Ascomycota</taxon>
        <taxon>Pezizomycotina</taxon>
        <taxon>Eurotiomycetes</taxon>
        <taxon>Eurotiomycetidae</taxon>
        <taxon>Eurotiales</taxon>
        <taxon>Aspergillaceae</taxon>
        <taxon>Aspergillus</taxon>
        <taxon>Aspergillus subgen. Cremei</taxon>
    </lineage>
</organism>
<protein>
    <submittedName>
        <fullName evidence="2">Uncharacterized protein</fullName>
    </submittedName>
</protein>
<dbReference type="Proteomes" id="UP000184383">
    <property type="component" value="Unassembled WGS sequence"/>
</dbReference>
<dbReference type="OrthoDB" id="3549294at2759"/>
<sequence>MDKTSTRQPLPDQASRGPPNSDSESNTSTSSGGSEDDKKASSGDGICPTLEEFDACRQMSYDAWKLAALSCTPKLSSSIDISLDKLSNVPRFYHNPPQNIHVGGRSKSPLILKLSFQLETTHDDSCDRRWKSIDYLQCIGFPLSMIPKLRPSDSVIPSSPRAGYLTSITLAWSYIISCRWVEILQSAGETCVLYSKDIGFWERVTQSCWSAQITRGKKGWFCPWMLQPETIDNDQRSDWVQTPPDSALAFDILLEFCTSEQLEDEFLIGFATVLLLTSRNMPLPKMEPPTNISRPVANTRSNPKLSKLFEYLDKYMTLSATQDALESLLCSTFFDPKIPCNLIGAVSLGIEQALLNNDAKYNTLIKAVNRSPFGFIWSAVIHNSQITSLLKLLLGQLPPICLVAGFWTNTIQSFLQVTYHLQHPDLISRAEEFAISFFCRDNKSVPWTPSPPFGRTHVGNLSLHIRSHYQHNHKPRSWTNRWILRSGEKVLINSADVEVTISSTEQIPPSIPCLHHNHTDSVDEELLSIGRKPANYQLAEEQSWIATSRLFNWHRYYDDGLWLDDGTHNIEHIRHLLQHPWIVDPFDDDESIPLDKVERPNPRESILEWIAQVTPSPDI</sequence>
<feature type="region of interest" description="Disordered" evidence="1">
    <location>
        <begin position="1"/>
        <end position="43"/>
    </location>
</feature>
<dbReference type="GeneID" id="63748439"/>
<proteinExistence type="predicted"/>
<dbReference type="VEuPathDB" id="FungiDB:ASPWEDRAFT_24267"/>
<evidence type="ECO:0000313" key="2">
    <source>
        <dbReference type="EMBL" id="OJJ38322.1"/>
    </source>
</evidence>
<feature type="compositionally biased region" description="Low complexity" evidence="1">
    <location>
        <begin position="18"/>
        <end position="33"/>
    </location>
</feature>